<dbReference type="EMBL" id="JAGIZQ010000001">
    <property type="protein sequence ID" value="KAH6651257.1"/>
    <property type="molecule type" value="Genomic_DNA"/>
</dbReference>
<protein>
    <submittedName>
        <fullName evidence="1">Uncharacterized protein</fullName>
    </submittedName>
</protein>
<evidence type="ECO:0000313" key="1">
    <source>
        <dbReference type="EMBL" id="KAH6651257.1"/>
    </source>
</evidence>
<comment type="caution">
    <text evidence="1">The sequence shown here is derived from an EMBL/GenBank/DDBJ whole genome shotgun (WGS) entry which is preliminary data.</text>
</comment>
<accession>A0ACB7PS33</accession>
<evidence type="ECO:0000313" key="2">
    <source>
        <dbReference type="Proteomes" id="UP000724584"/>
    </source>
</evidence>
<keyword evidence="2" id="KW-1185">Reference proteome</keyword>
<dbReference type="Proteomes" id="UP000724584">
    <property type="component" value="Unassembled WGS sequence"/>
</dbReference>
<sequence>MSEELSVQETGADETDTTDFYPEAPWQGSPDKDQFGFGGGVTVEDRDAGSDSASKAAMEAHDEIMSRLRDDDINLATFDQRQEFLRRYEPYLNPSKRRRGDPTILHKIAMNCKTEKAAALVRLLVKEHPDLMEAQDESDRTPMHVAILHRRSRLVTAMAEAVEDLDRFLGIQDGYGCNCLHAALKAKLPHQIVVNLVRRASEKSLYNQDRHGLTPLHIAVSYDMCSASQLEVVRELVTRGASALSILTGPPHGLSPYQHHVFTREKLIETRVKNPKMPVEKQPKKKDLSHKIIVTTETADQIERELKLGILRTMTEEQAKRMLYGHNPDDIQISFDYDRLPRKMVWNEFVQRFGKDARSGLRFDRVLQLVTFPRVEVILKGRQADLERDAEPRSGPLGRRDMQYFFNWLYEKGVRHIIRLSVDESAEPGERVHSDQAIQESLERFIVEHLDWKKMDLDPETILRISSKVEKKVPTPEDPTKFNTEIVSDRQLRQLYLRWSGSNAVLRGWSEPGSLAMLPHIKEIVLFAPPTHKTYDSPQWIASKVRDFQARLNVSRQAPRARVRAQEQLKLELGTSDMSNGLDYIGVMVSDSDTDVPPLATEADATLTNSHRWLDSTARFAAGMTPFWGTTVKDFLASTQYRPTSERLENDIVLALIDDGVDMFGTPHTGQILEGKSFDFHEGKAKPSFLSATGHGTVLASMILRVCPMVKVYPIRLKMYEKRNTRAIDAGYAAQAIQAALDKKATIICMAWTIPITQGQREEMQPLHKVLHTAVERNVLMFCSAYDGVFTGAHYPSGPWSDRFFRIGAASLDGTVFDWSAEDGITYIIPGVDVTREQPLDTASGGDQGIPDSRVQVQATGSSIATALAAGLAAMIIYCIKASILAAKTANDSTGLLLGIPPDSAVELIAQPDEMKRAFASLGKVTPKKFVQVWEKLDKISEVLEASRTPNSTPEVKEKSVRAFVDFGLELWNSAVLAERLK</sequence>
<organism evidence="1 2">
    <name type="scientific">Chaetomium tenue</name>
    <dbReference type="NCBI Taxonomy" id="1854479"/>
    <lineage>
        <taxon>Eukaryota</taxon>
        <taxon>Fungi</taxon>
        <taxon>Dikarya</taxon>
        <taxon>Ascomycota</taxon>
        <taxon>Pezizomycotina</taxon>
        <taxon>Sordariomycetes</taxon>
        <taxon>Sordariomycetidae</taxon>
        <taxon>Sordariales</taxon>
        <taxon>Chaetomiaceae</taxon>
        <taxon>Chaetomium</taxon>
    </lineage>
</organism>
<name>A0ACB7PS33_9PEZI</name>
<proteinExistence type="predicted"/>
<gene>
    <name evidence="1" type="ORF">F5144DRAFT_558942</name>
</gene>
<reference evidence="1 2" key="1">
    <citation type="journal article" date="2021" name="Nat. Commun.">
        <title>Genetic determinants of endophytism in the Arabidopsis root mycobiome.</title>
        <authorList>
            <person name="Mesny F."/>
            <person name="Miyauchi S."/>
            <person name="Thiergart T."/>
            <person name="Pickel B."/>
            <person name="Atanasova L."/>
            <person name="Karlsson M."/>
            <person name="Huettel B."/>
            <person name="Barry K.W."/>
            <person name="Haridas S."/>
            <person name="Chen C."/>
            <person name="Bauer D."/>
            <person name="Andreopoulos W."/>
            <person name="Pangilinan J."/>
            <person name="LaButti K."/>
            <person name="Riley R."/>
            <person name="Lipzen A."/>
            <person name="Clum A."/>
            <person name="Drula E."/>
            <person name="Henrissat B."/>
            <person name="Kohler A."/>
            <person name="Grigoriev I.V."/>
            <person name="Martin F.M."/>
            <person name="Hacquard S."/>
        </authorList>
    </citation>
    <scope>NUCLEOTIDE SEQUENCE [LARGE SCALE GENOMIC DNA]</scope>
    <source>
        <strain evidence="1 2">MPI-SDFR-AT-0079</strain>
    </source>
</reference>